<dbReference type="EnsemblMetazoa" id="PPA27455.1">
    <property type="protein sequence ID" value="PPA27455.1"/>
    <property type="gene ID" value="WBGene00117009"/>
</dbReference>
<name>A0A2A6CMK9_PRIPA</name>
<keyword evidence="4" id="KW-1185">Reference proteome</keyword>
<keyword evidence="2" id="KW-0472">Membrane</keyword>
<feature type="transmembrane region" description="Helical" evidence="2">
    <location>
        <begin position="90"/>
        <end position="118"/>
    </location>
</feature>
<feature type="transmembrane region" description="Helical" evidence="2">
    <location>
        <begin position="42"/>
        <end position="59"/>
    </location>
</feature>
<proteinExistence type="predicted"/>
<sequence>MAPPVYQFENSAASAYLFDPHDPRYYECCCCAKLHVSAVAKAVAIICIVSNVLVIWGAILEGTGVKPISWVLFGSGVMAVAVFQEHRMTLILLLVIQGLSIAAAVVGLAILFFIIFIAKSNTMEFREMGPLVYAVGAFTCVIMFWSFAVMLHFYSFLTDRERAGAVAVMYESRPPQQPSTVTTGPYRGYREQQNNGKRPSHDGHIPYPIYPVHRTPSITPAPSPIPAAPVVVTVDHSSPTAHDPLDSQDNEKD</sequence>
<evidence type="ECO:0000313" key="4">
    <source>
        <dbReference type="Proteomes" id="UP000005239"/>
    </source>
</evidence>
<keyword evidence="2" id="KW-0812">Transmembrane</keyword>
<protein>
    <submittedName>
        <fullName evidence="3">Uncharacterized protein</fullName>
    </submittedName>
</protein>
<feature type="transmembrane region" description="Helical" evidence="2">
    <location>
        <begin position="130"/>
        <end position="154"/>
    </location>
</feature>
<reference evidence="3" key="2">
    <citation type="submission" date="2022-06" db="UniProtKB">
        <authorList>
            <consortium name="EnsemblMetazoa"/>
        </authorList>
    </citation>
    <scope>IDENTIFICATION</scope>
    <source>
        <strain evidence="3">PS312</strain>
    </source>
</reference>
<gene>
    <name evidence="3" type="primary">WBGene00117009</name>
</gene>
<keyword evidence="2" id="KW-1133">Transmembrane helix</keyword>
<evidence type="ECO:0000313" key="3">
    <source>
        <dbReference type="EnsemblMetazoa" id="PPA27455.1"/>
    </source>
</evidence>
<dbReference type="Proteomes" id="UP000005239">
    <property type="component" value="Unassembled WGS sequence"/>
</dbReference>
<accession>A0A8R1UGH3</accession>
<reference evidence="4" key="1">
    <citation type="journal article" date="2008" name="Nat. Genet.">
        <title>The Pristionchus pacificus genome provides a unique perspective on nematode lifestyle and parasitism.</title>
        <authorList>
            <person name="Dieterich C."/>
            <person name="Clifton S.W."/>
            <person name="Schuster L.N."/>
            <person name="Chinwalla A."/>
            <person name="Delehaunty K."/>
            <person name="Dinkelacker I."/>
            <person name="Fulton L."/>
            <person name="Fulton R."/>
            <person name="Godfrey J."/>
            <person name="Minx P."/>
            <person name="Mitreva M."/>
            <person name="Roeseler W."/>
            <person name="Tian H."/>
            <person name="Witte H."/>
            <person name="Yang S.P."/>
            <person name="Wilson R.K."/>
            <person name="Sommer R.J."/>
        </authorList>
    </citation>
    <scope>NUCLEOTIDE SEQUENCE [LARGE SCALE GENOMIC DNA]</scope>
    <source>
        <strain evidence="4">PS312</strain>
    </source>
</reference>
<feature type="transmembrane region" description="Helical" evidence="2">
    <location>
        <begin position="65"/>
        <end position="83"/>
    </location>
</feature>
<evidence type="ECO:0000256" key="2">
    <source>
        <dbReference type="SAM" id="Phobius"/>
    </source>
</evidence>
<feature type="region of interest" description="Disordered" evidence="1">
    <location>
        <begin position="218"/>
        <end position="253"/>
    </location>
</feature>
<evidence type="ECO:0000256" key="1">
    <source>
        <dbReference type="SAM" id="MobiDB-lite"/>
    </source>
</evidence>
<organism evidence="3 4">
    <name type="scientific">Pristionchus pacificus</name>
    <name type="common">Parasitic nematode worm</name>
    <dbReference type="NCBI Taxonomy" id="54126"/>
    <lineage>
        <taxon>Eukaryota</taxon>
        <taxon>Metazoa</taxon>
        <taxon>Ecdysozoa</taxon>
        <taxon>Nematoda</taxon>
        <taxon>Chromadorea</taxon>
        <taxon>Rhabditida</taxon>
        <taxon>Rhabditina</taxon>
        <taxon>Diplogasteromorpha</taxon>
        <taxon>Diplogasteroidea</taxon>
        <taxon>Neodiplogasteridae</taxon>
        <taxon>Pristionchus</taxon>
    </lineage>
</organism>
<feature type="region of interest" description="Disordered" evidence="1">
    <location>
        <begin position="174"/>
        <end position="205"/>
    </location>
</feature>
<dbReference type="AlphaFoldDB" id="A0A2A6CMK9"/>
<feature type="compositionally biased region" description="Basic and acidic residues" evidence="1">
    <location>
        <begin position="243"/>
        <end position="253"/>
    </location>
</feature>
<accession>A0A2A6CMK9</accession>